<accession>A0A0C3PZL8</accession>
<protein>
    <submittedName>
        <fullName evidence="2">Uncharacterized protein</fullName>
    </submittedName>
</protein>
<feature type="region of interest" description="Disordered" evidence="1">
    <location>
        <begin position="1"/>
        <end position="33"/>
    </location>
</feature>
<gene>
    <name evidence="2" type="ORF">M407DRAFT_35108</name>
</gene>
<sequence length="140" mass="15239">MRPRLSPPPRRGRTQRHPTSNQWRSSNRSQLPIDAPGVLKVGTVEKGSHEPNRFAEVKALNGPQNYVRSVRSLVSDDAEGLDGESRLDISATYLHPLGLSSKSLALLESSKLKVALGCSLPTDDFKEAGITYGPRLLAVP</sequence>
<reference evidence="3" key="2">
    <citation type="submission" date="2015-01" db="EMBL/GenBank/DDBJ databases">
        <title>Evolutionary Origins and Diversification of the Mycorrhizal Mutualists.</title>
        <authorList>
            <consortium name="DOE Joint Genome Institute"/>
            <consortium name="Mycorrhizal Genomics Consortium"/>
            <person name="Kohler A."/>
            <person name="Kuo A."/>
            <person name="Nagy L.G."/>
            <person name="Floudas D."/>
            <person name="Copeland A."/>
            <person name="Barry K.W."/>
            <person name="Cichocki N."/>
            <person name="Veneault-Fourrey C."/>
            <person name="LaButti K."/>
            <person name="Lindquist E.A."/>
            <person name="Lipzen A."/>
            <person name="Lundell T."/>
            <person name="Morin E."/>
            <person name="Murat C."/>
            <person name="Riley R."/>
            <person name="Ohm R."/>
            <person name="Sun H."/>
            <person name="Tunlid A."/>
            <person name="Henrissat B."/>
            <person name="Grigoriev I.V."/>
            <person name="Hibbett D.S."/>
            <person name="Martin F."/>
        </authorList>
    </citation>
    <scope>NUCLEOTIDE SEQUENCE [LARGE SCALE GENOMIC DNA]</scope>
    <source>
        <strain evidence="3">MUT 4182</strain>
    </source>
</reference>
<proteinExistence type="predicted"/>
<name>A0A0C3PZL8_9AGAM</name>
<organism evidence="2 3">
    <name type="scientific">Tulasnella calospora MUT 4182</name>
    <dbReference type="NCBI Taxonomy" id="1051891"/>
    <lineage>
        <taxon>Eukaryota</taxon>
        <taxon>Fungi</taxon>
        <taxon>Dikarya</taxon>
        <taxon>Basidiomycota</taxon>
        <taxon>Agaricomycotina</taxon>
        <taxon>Agaricomycetes</taxon>
        <taxon>Cantharellales</taxon>
        <taxon>Tulasnellaceae</taxon>
        <taxon>Tulasnella</taxon>
    </lineage>
</organism>
<dbReference type="Proteomes" id="UP000054248">
    <property type="component" value="Unassembled WGS sequence"/>
</dbReference>
<dbReference type="HOGENOM" id="CLU_1836586_0_0_1"/>
<feature type="compositionally biased region" description="Polar residues" evidence="1">
    <location>
        <begin position="17"/>
        <end position="30"/>
    </location>
</feature>
<dbReference type="AlphaFoldDB" id="A0A0C3PZL8"/>
<dbReference type="EMBL" id="KN824195">
    <property type="protein sequence ID" value="KIO15341.1"/>
    <property type="molecule type" value="Genomic_DNA"/>
</dbReference>
<dbReference type="OrthoDB" id="10661677at2759"/>
<evidence type="ECO:0000256" key="1">
    <source>
        <dbReference type="SAM" id="MobiDB-lite"/>
    </source>
</evidence>
<evidence type="ECO:0000313" key="3">
    <source>
        <dbReference type="Proteomes" id="UP000054248"/>
    </source>
</evidence>
<reference evidence="2 3" key="1">
    <citation type="submission" date="2014-04" db="EMBL/GenBank/DDBJ databases">
        <authorList>
            <consortium name="DOE Joint Genome Institute"/>
            <person name="Kuo A."/>
            <person name="Girlanda M."/>
            <person name="Perotto S."/>
            <person name="Kohler A."/>
            <person name="Nagy L.G."/>
            <person name="Floudas D."/>
            <person name="Copeland A."/>
            <person name="Barry K.W."/>
            <person name="Cichocki N."/>
            <person name="Veneault-Fourrey C."/>
            <person name="LaButti K."/>
            <person name="Lindquist E.A."/>
            <person name="Lipzen A."/>
            <person name="Lundell T."/>
            <person name="Morin E."/>
            <person name="Murat C."/>
            <person name="Sun H."/>
            <person name="Tunlid A."/>
            <person name="Henrissat B."/>
            <person name="Grigoriev I.V."/>
            <person name="Hibbett D.S."/>
            <person name="Martin F."/>
            <person name="Nordberg H.P."/>
            <person name="Cantor M.N."/>
            <person name="Hua S.X."/>
        </authorList>
    </citation>
    <scope>NUCLEOTIDE SEQUENCE [LARGE SCALE GENOMIC DNA]</scope>
    <source>
        <strain evidence="2 3">MUT 4182</strain>
    </source>
</reference>
<keyword evidence="3" id="KW-1185">Reference proteome</keyword>
<evidence type="ECO:0000313" key="2">
    <source>
        <dbReference type="EMBL" id="KIO15341.1"/>
    </source>
</evidence>